<dbReference type="Gene3D" id="3.40.50.300">
    <property type="entry name" value="P-loop containing nucleotide triphosphate hydrolases"/>
    <property type="match status" value="1"/>
</dbReference>
<dbReference type="SUPFAM" id="SSF52540">
    <property type="entry name" value="P-loop containing nucleoside triphosphate hydrolases"/>
    <property type="match status" value="1"/>
</dbReference>
<sequence length="195" mass="21511">MSRPQLWIVAGPNGSGKSTLVNRYIRTSLPVVNPDDIARDQKISPIQAGKAALEQQNSYLASRKSFVLETTLSGKRELPFANKAKDQGYRIRVAFIAVRDPGVSMMRVAQRVAGGGHDVPPADVSRRFSRSIENLPGLVAMADRAFIFDNSGKRRRLLLSLENGKAKFVSTRIPVWAQDSIDSILGTVKSHKIKR</sequence>
<dbReference type="PANTHER" id="PTHR39206">
    <property type="entry name" value="SLL8004 PROTEIN"/>
    <property type="match status" value="1"/>
</dbReference>
<comment type="caution">
    <text evidence="1">The sequence shown here is derived from an EMBL/GenBank/DDBJ whole genome shotgun (WGS) entry which is preliminary data.</text>
</comment>
<evidence type="ECO:0000313" key="1">
    <source>
        <dbReference type="EMBL" id="MTW05884.1"/>
    </source>
</evidence>
<protein>
    <submittedName>
        <fullName evidence="1">AAA family ATPase</fullName>
    </submittedName>
</protein>
<dbReference type="AlphaFoldDB" id="A0A6L6Q8V0"/>
<dbReference type="Proteomes" id="UP000484015">
    <property type="component" value="Unassembled WGS sequence"/>
</dbReference>
<proteinExistence type="predicted"/>
<dbReference type="EMBL" id="WNLA01000032">
    <property type="protein sequence ID" value="MTW05884.1"/>
    <property type="molecule type" value="Genomic_DNA"/>
</dbReference>
<organism evidence="1 2">
    <name type="scientific">Pseudoduganella ginsengisoli</name>
    <dbReference type="NCBI Taxonomy" id="1462440"/>
    <lineage>
        <taxon>Bacteria</taxon>
        <taxon>Pseudomonadati</taxon>
        <taxon>Pseudomonadota</taxon>
        <taxon>Betaproteobacteria</taxon>
        <taxon>Burkholderiales</taxon>
        <taxon>Oxalobacteraceae</taxon>
        <taxon>Telluria group</taxon>
        <taxon>Pseudoduganella</taxon>
    </lineage>
</organism>
<name>A0A6L6Q8V0_9BURK</name>
<dbReference type="InterPro" id="IPR027417">
    <property type="entry name" value="P-loop_NTPase"/>
</dbReference>
<dbReference type="RefSeq" id="WP_170305885.1">
    <property type="nucleotide sequence ID" value="NZ_WNLA01000032.1"/>
</dbReference>
<dbReference type="PANTHER" id="PTHR39206:SF1">
    <property type="entry name" value="SLL8004 PROTEIN"/>
    <property type="match status" value="1"/>
</dbReference>
<reference evidence="1 2" key="1">
    <citation type="submission" date="2019-11" db="EMBL/GenBank/DDBJ databases">
        <title>Type strains purchased from KCTC, JCM and DSMZ.</title>
        <authorList>
            <person name="Lu H."/>
        </authorList>
    </citation>
    <scope>NUCLEOTIDE SEQUENCE [LARGE SCALE GENOMIC DNA]</scope>
    <source>
        <strain evidence="1 2">KCTC 42409</strain>
    </source>
</reference>
<gene>
    <name evidence="1" type="ORF">GM668_27780</name>
</gene>
<accession>A0A6L6Q8V0</accession>
<dbReference type="Pfam" id="PF13671">
    <property type="entry name" value="AAA_33"/>
    <property type="match status" value="1"/>
</dbReference>
<evidence type="ECO:0000313" key="2">
    <source>
        <dbReference type="Proteomes" id="UP000484015"/>
    </source>
</evidence>
<keyword evidence="2" id="KW-1185">Reference proteome</keyword>